<name>A0ABX8SH60_9ACTN</name>
<keyword evidence="1" id="KW-0472">Membrane</keyword>
<dbReference type="Proteomes" id="UP000887023">
    <property type="component" value="Chromosome"/>
</dbReference>
<feature type="transmembrane region" description="Helical" evidence="1">
    <location>
        <begin position="63"/>
        <end position="88"/>
    </location>
</feature>
<feature type="transmembrane region" description="Helical" evidence="1">
    <location>
        <begin position="29"/>
        <end position="51"/>
    </location>
</feature>
<keyword evidence="1" id="KW-1133">Transmembrane helix</keyword>
<proteinExistence type="predicted"/>
<keyword evidence="1" id="KW-0812">Transmembrane</keyword>
<gene>
    <name evidence="2" type="ORF">KV203_09015</name>
</gene>
<sequence length="90" mass="9430">MVPGYGESVLAYKQMPADVIEPIMSLLGWLLWAVLAFCLAWLIVSAGRLWFGVRSGDIGSNDGTHGVLMSLVGAILASSATVVALALLPT</sequence>
<evidence type="ECO:0000313" key="2">
    <source>
        <dbReference type="EMBL" id="QXQ15795.1"/>
    </source>
</evidence>
<keyword evidence="3" id="KW-1185">Reference proteome</keyword>
<reference evidence="2" key="1">
    <citation type="submission" date="2021-07" db="EMBL/GenBank/DDBJ databases">
        <title>Candidatus Kaistella beijingensis sp. nov. isolated from a municipal wastewater treatment plant is involved in sludge foaming.</title>
        <authorList>
            <person name="Song Y."/>
            <person name="Liu S.-J."/>
        </authorList>
    </citation>
    <scope>NUCLEOTIDE SEQUENCE</scope>
    <source>
        <strain evidence="2">DSM 43998</strain>
    </source>
</reference>
<accession>A0ABX8SH60</accession>
<organism evidence="2 3">
    <name type="scientific">Skermania pinensis</name>
    <dbReference type="NCBI Taxonomy" id="39122"/>
    <lineage>
        <taxon>Bacteria</taxon>
        <taxon>Bacillati</taxon>
        <taxon>Actinomycetota</taxon>
        <taxon>Actinomycetes</taxon>
        <taxon>Mycobacteriales</taxon>
        <taxon>Gordoniaceae</taxon>
        <taxon>Skermania</taxon>
    </lineage>
</organism>
<dbReference type="EMBL" id="CP079105">
    <property type="protein sequence ID" value="QXQ15795.1"/>
    <property type="molecule type" value="Genomic_DNA"/>
</dbReference>
<evidence type="ECO:0000256" key="1">
    <source>
        <dbReference type="SAM" id="Phobius"/>
    </source>
</evidence>
<evidence type="ECO:0000313" key="3">
    <source>
        <dbReference type="Proteomes" id="UP000887023"/>
    </source>
</evidence>
<protein>
    <submittedName>
        <fullName evidence="2">Uncharacterized protein</fullName>
    </submittedName>
</protein>